<reference evidence="14 15" key="1">
    <citation type="submission" date="2018-05" db="EMBL/GenBank/DDBJ databases">
        <title>Draft genome of Methanospirillum lacunae Ki8-1.</title>
        <authorList>
            <person name="Dueholm M.S."/>
            <person name="Nielsen P.H."/>
            <person name="Bakmann L.F."/>
            <person name="Otzen D.E."/>
        </authorList>
    </citation>
    <scope>NUCLEOTIDE SEQUENCE [LARGE SCALE GENOMIC DNA]</scope>
    <source>
        <strain evidence="14 15">Ki8-1</strain>
    </source>
</reference>
<dbReference type="RefSeq" id="WP_109967471.1">
    <property type="nucleotide sequence ID" value="NZ_CP176093.1"/>
</dbReference>
<evidence type="ECO:0000256" key="2">
    <source>
        <dbReference type="ARBA" id="ARBA00022649"/>
    </source>
</evidence>
<keyword evidence="3 14" id="KW-0808">Transferase</keyword>
<evidence type="ECO:0000256" key="10">
    <source>
        <dbReference type="ARBA" id="ARBA00038276"/>
    </source>
</evidence>
<dbReference type="AlphaFoldDB" id="A0A2V2N265"/>
<proteinExistence type="inferred from homology"/>
<comment type="catalytic activity">
    <reaction evidence="12">
        <text>L-tyrosyl-[protein] + ATP = O-(5'-adenylyl)-L-tyrosyl-[protein] + diphosphate</text>
        <dbReference type="Rhea" id="RHEA:54288"/>
        <dbReference type="Rhea" id="RHEA-COMP:10136"/>
        <dbReference type="Rhea" id="RHEA-COMP:13846"/>
        <dbReference type="ChEBI" id="CHEBI:30616"/>
        <dbReference type="ChEBI" id="CHEBI:33019"/>
        <dbReference type="ChEBI" id="CHEBI:46858"/>
        <dbReference type="ChEBI" id="CHEBI:83624"/>
        <dbReference type="EC" id="2.7.7.108"/>
    </reaction>
</comment>
<dbReference type="InterPro" id="IPR052038">
    <property type="entry name" value="Type-VII_TA_antitoxin"/>
</dbReference>
<dbReference type="GO" id="GO:0070733">
    <property type="term" value="F:AMPylase activity"/>
    <property type="evidence" value="ECO:0007669"/>
    <property type="project" value="UniProtKB-EC"/>
</dbReference>
<gene>
    <name evidence="14" type="ORF">DK846_03300</name>
</gene>
<evidence type="ECO:0000256" key="3">
    <source>
        <dbReference type="ARBA" id="ARBA00022679"/>
    </source>
</evidence>
<comment type="similarity">
    <text evidence="10">Belongs to the MntA antitoxin family.</text>
</comment>
<dbReference type="GO" id="GO:0005524">
    <property type="term" value="F:ATP binding"/>
    <property type="evidence" value="ECO:0007669"/>
    <property type="project" value="UniProtKB-KW"/>
</dbReference>
<dbReference type="InterPro" id="IPR002934">
    <property type="entry name" value="Polymerase_NTP_transf_dom"/>
</dbReference>
<keyword evidence="2" id="KW-1277">Toxin-antitoxin system</keyword>
<evidence type="ECO:0000256" key="5">
    <source>
        <dbReference type="ARBA" id="ARBA00022723"/>
    </source>
</evidence>
<dbReference type="GeneID" id="97549564"/>
<feature type="domain" description="Polymerase nucleotidyl transferase" evidence="13">
    <location>
        <begin position="19"/>
        <end position="102"/>
    </location>
</feature>
<dbReference type="EMBL" id="QGMY01000002">
    <property type="protein sequence ID" value="PWR74192.1"/>
    <property type="molecule type" value="Genomic_DNA"/>
</dbReference>
<evidence type="ECO:0000256" key="1">
    <source>
        <dbReference type="ARBA" id="ARBA00001946"/>
    </source>
</evidence>
<keyword evidence="6" id="KW-0547">Nucleotide-binding</keyword>
<organism evidence="14 15">
    <name type="scientific">Methanospirillum lacunae</name>
    <dbReference type="NCBI Taxonomy" id="668570"/>
    <lineage>
        <taxon>Archaea</taxon>
        <taxon>Methanobacteriati</taxon>
        <taxon>Methanobacteriota</taxon>
        <taxon>Stenosarchaea group</taxon>
        <taxon>Methanomicrobia</taxon>
        <taxon>Methanomicrobiales</taxon>
        <taxon>Methanospirillaceae</taxon>
        <taxon>Methanospirillum</taxon>
    </lineage>
</organism>
<evidence type="ECO:0000259" key="13">
    <source>
        <dbReference type="Pfam" id="PF01909"/>
    </source>
</evidence>
<dbReference type="PANTHER" id="PTHR33571:SF14">
    <property type="entry name" value="PROTEIN ADENYLYLTRANSFERASE MJ0435-RELATED"/>
    <property type="match status" value="1"/>
</dbReference>
<protein>
    <recommendedName>
        <fullName evidence="9">protein adenylyltransferase</fullName>
        <ecNumber evidence="9">2.7.7.108</ecNumber>
    </recommendedName>
</protein>
<dbReference type="InterPro" id="IPR043519">
    <property type="entry name" value="NT_sf"/>
</dbReference>
<evidence type="ECO:0000256" key="11">
    <source>
        <dbReference type="ARBA" id="ARBA00047518"/>
    </source>
</evidence>
<dbReference type="SUPFAM" id="SSF81301">
    <property type="entry name" value="Nucleotidyltransferase"/>
    <property type="match status" value="1"/>
</dbReference>
<dbReference type="GO" id="GO:0046872">
    <property type="term" value="F:metal ion binding"/>
    <property type="evidence" value="ECO:0007669"/>
    <property type="project" value="UniProtKB-KW"/>
</dbReference>
<evidence type="ECO:0000256" key="7">
    <source>
        <dbReference type="ARBA" id="ARBA00022840"/>
    </source>
</evidence>
<dbReference type="Pfam" id="PF01909">
    <property type="entry name" value="NTP_transf_2"/>
    <property type="match status" value="1"/>
</dbReference>
<keyword evidence="5" id="KW-0479">Metal-binding</keyword>
<keyword evidence="4" id="KW-0548">Nucleotidyltransferase</keyword>
<dbReference type="EC" id="2.7.7.108" evidence="9"/>
<evidence type="ECO:0000313" key="15">
    <source>
        <dbReference type="Proteomes" id="UP000245657"/>
    </source>
</evidence>
<evidence type="ECO:0000256" key="6">
    <source>
        <dbReference type="ARBA" id="ARBA00022741"/>
    </source>
</evidence>
<keyword evidence="15" id="KW-1185">Reference proteome</keyword>
<comment type="caution">
    <text evidence="14">The sequence shown here is derived from an EMBL/GenBank/DDBJ whole genome shotgun (WGS) entry which is preliminary data.</text>
</comment>
<evidence type="ECO:0000256" key="8">
    <source>
        <dbReference type="ARBA" id="ARBA00022842"/>
    </source>
</evidence>
<accession>A0A2V2N265</accession>
<dbReference type="Proteomes" id="UP000245657">
    <property type="component" value="Unassembled WGS sequence"/>
</dbReference>
<comment type="cofactor">
    <cofactor evidence="1">
        <name>Mg(2+)</name>
        <dbReference type="ChEBI" id="CHEBI:18420"/>
    </cofactor>
</comment>
<evidence type="ECO:0000256" key="12">
    <source>
        <dbReference type="ARBA" id="ARBA00048696"/>
    </source>
</evidence>
<evidence type="ECO:0000313" key="14">
    <source>
        <dbReference type="EMBL" id="PWR74192.1"/>
    </source>
</evidence>
<dbReference type="CDD" id="cd05403">
    <property type="entry name" value="NT_KNTase_like"/>
    <property type="match status" value="1"/>
</dbReference>
<sequence length="105" mass="12219">MQRLTEKNRVTVIRDLTEVVPNLKTSFGVIRIGLFGSVIRGEQTNKSDIDILVEFKDEYKTLKNYVALVDYLESFFDSKVDLVTLESLEPYIQQYILNEVVWTPE</sequence>
<comment type="catalytic activity">
    <reaction evidence="11">
        <text>O-(5'-adenylyl)-L-tyrosyl-[protein] + ATP = O-[5'-(adenylyl-(5'-&gt;3')-adenylyl)]-L-tyrosyl-[protein] + diphosphate</text>
        <dbReference type="Rhea" id="RHEA:66528"/>
        <dbReference type="Rhea" id="RHEA-COMP:13846"/>
        <dbReference type="Rhea" id="RHEA-COMP:17046"/>
        <dbReference type="ChEBI" id="CHEBI:30616"/>
        <dbReference type="ChEBI" id="CHEBI:33019"/>
        <dbReference type="ChEBI" id="CHEBI:83624"/>
        <dbReference type="ChEBI" id="CHEBI:167160"/>
    </reaction>
</comment>
<dbReference type="Gene3D" id="3.30.460.10">
    <property type="entry name" value="Beta Polymerase, domain 2"/>
    <property type="match status" value="1"/>
</dbReference>
<evidence type="ECO:0000256" key="9">
    <source>
        <dbReference type="ARBA" id="ARBA00034531"/>
    </source>
</evidence>
<name>A0A2V2N265_9EURY</name>
<keyword evidence="7" id="KW-0067">ATP-binding</keyword>
<evidence type="ECO:0000256" key="4">
    <source>
        <dbReference type="ARBA" id="ARBA00022695"/>
    </source>
</evidence>
<keyword evidence="8" id="KW-0460">Magnesium</keyword>
<dbReference type="OrthoDB" id="61846at2157"/>
<dbReference type="PANTHER" id="PTHR33571">
    <property type="entry name" value="SSL8005 PROTEIN"/>
    <property type="match status" value="1"/>
</dbReference>